<name>A0A7W6MGI5_9HYPH</name>
<dbReference type="EMBL" id="JACIFV010000003">
    <property type="protein sequence ID" value="MBB4191326.1"/>
    <property type="molecule type" value="Genomic_DNA"/>
</dbReference>
<gene>
    <name evidence="1" type="ORF">GGD53_001467</name>
</gene>
<proteinExistence type="predicted"/>
<dbReference type="AlphaFoldDB" id="A0A7W6MGI5"/>
<evidence type="ECO:0000313" key="1">
    <source>
        <dbReference type="EMBL" id="MBB4191326.1"/>
    </source>
</evidence>
<dbReference type="Proteomes" id="UP000524492">
    <property type="component" value="Unassembled WGS sequence"/>
</dbReference>
<organism evidence="1 2">
    <name type="scientific">Rhizobium aethiopicum</name>
    <dbReference type="NCBI Taxonomy" id="1138170"/>
    <lineage>
        <taxon>Bacteria</taxon>
        <taxon>Pseudomonadati</taxon>
        <taxon>Pseudomonadota</taxon>
        <taxon>Alphaproteobacteria</taxon>
        <taxon>Hyphomicrobiales</taxon>
        <taxon>Rhizobiaceae</taxon>
        <taxon>Rhizobium/Agrobacterium group</taxon>
        <taxon>Rhizobium</taxon>
    </lineage>
</organism>
<evidence type="ECO:0000313" key="2">
    <source>
        <dbReference type="Proteomes" id="UP000524492"/>
    </source>
</evidence>
<reference evidence="1 2" key="1">
    <citation type="submission" date="2020-08" db="EMBL/GenBank/DDBJ databases">
        <title>Genomic Encyclopedia of Type Strains, Phase IV (KMG-V): Genome sequencing to study the core and pangenomes of soil and plant-associated prokaryotes.</title>
        <authorList>
            <person name="Whitman W."/>
        </authorList>
    </citation>
    <scope>NUCLEOTIDE SEQUENCE [LARGE SCALE GENOMIC DNA]</scope>
    <source>
        <strain evidence="1 2">SEMIA 4074</strain>
    </source>
</reference>
<protein>
    <submittedName>
        <fullName evidence="1">Uncharacterized protein</fullName>
    </submittedName>
</protein>
<accession>A0A7W6MGI5</accession>
<comment type="caution">
    <text evidence="1">The sequence shown here is derived from an EMBL/GenBank/DDBJ whole genome shotgun (WGS) entry which is preliminary data.</text>
</comment>
<keyword evidence="2" id="KW-1185">Reference proteome</keyword>
<sequence>MHSGAQVSLYPTSGNSAGIPIDAVKAIAPNRGRLGIETDALDRFARTARRKPEIERR</sequence>